<name>A0A9N9XJC2_PHYSR</name>
<gene>
    <name evidence="1" type="ORF">PHYEVI_LOCUS397</name>
</gene>
<accession>A0A9N9XJC2</accession>
<sequence>MRSNGQSYQLGTSLINILRQLPPSEIAFCVTRIENRGLFKTRLLRAKETQNLIETETSYYIRQQERPTEIRTNKEMKSLSF</sequence>
<evidence type="ECO:0000313" key="2">
    <source>
        <dbReference type="Proteomes" id="UP001153712"/>
    </source>
</evidence>
<keyword evidence="2" id="KW-1185">Reference proteome</keyword>
<organism evidence="1 2">
    <name type="scientific">Phyllotreta striolata</name>
    <name type="common">Striped flea beetle</name>
    <name type="synonym">Crioceris striolata</name>
    <dbReference type="NCBI Taxonomy" id="444603"/>
    <lineage>
        <taxon>Eukaryota</taxon>
        <taxon>Metazoa</taxon>
        <taxon>Ecdysozoa</taxon>
        <taxon>Arthropoda</taxon>
        <taxon>Hexapoda</taxon>
        <taxon>Insecta</taxon>
        <taxon>Pterygota</taxon>
        <taxon>Neoptera</taxon>
        <taxon>Endopterygota</taxon>
        <taxon>Coleoptera</taxon>
        <taxon>Polyphaga</taxon>
        <taxon>Cucujiformia</taxon>
        <taxon>Chrysomeloidea</taxon>
        <taxon>Chrysomelidae</taxon>
        <taxon>Galerucinae</taxon>
        <taxon>Alticini</taxon>
        <taxon>Phyllotreta</taxon>
    </lineage>
</organism>
<protein>
    <submittedName>
        <fullName evidence="1">Uncharacterized protein</fullName>
    </submittedName>
</protein>
<proteinExistence type="predicted"/>
<evidence type="ECO:0000313" key="1">
    <source>
        <dbReference type="EMBL" id="CAG9853930.1"/>
    </source>
</evidence>
<dbReference type="Proteomes" id="UP001153712">
    <property type="component" value="Chromosome 1"/>
</dbReference>
<dbReference type="AlphaFoldDB" id="A0A9N9XJC2"/>
<reference evidence="1" key="1">
    <citation type="submission" date="2022-01" db="EMBL/GenBank/DDBJ databases">
        <authorList>
            <person name="King R."/>
        </authorList>
    </citation>
    <scope>NUCLEOTIDE SEQUENCE</scope>
</reference>
<dbReference type="EMBL" id="OU900094">
    <property type="protein sequence ID" value="CAG9853930.1"/>
    <property type="molecule type" value="Genomic_DNA"/>
</dbReference>